<evidence type="ECO:0000259" key="4">
    <source>
        <dbReference type="Pfam" id="PF07726"/>
    </source>
</evidence>
<reference evidence="6 7" key="1">
    <citation type="journal article" date="2010" name="J. Bacteriol.">
        <title>Genome sequence of Lentisphaera araneosa HTCC2155T, the type species of the order Lentisphaerales in the phylum Lentisphaerae.</title>
        <authorList>
            <person name="Thrash J.C."/>
            <person name="Cho J.C."/>
            <person name="Vergin K.L."/>
            <person name="Morris R.M."/>
            <person name="Giovannoni S.J."/>
        </authorList>
    </citation>
    <scope>NUCLEOTIDE SEQUENCE [LARGE SCALE GENOMIC DNA]</scope>
    <source>
        <strain evidence="6 7">HTCC2155</strain>
    </source>
</reference>
<dbReference type="OrthoDB" id="9808397at2"/>
<feature type="domain" description="ATPase AAA-3" evidence="4">
    <location>
        <begin position="49"/>
        <end position="179"/>
    </location>
</feature>
<evidence type="ECO:0000256" key="3">
    <source>
        <dbReference type="ARBA" id="ARBA00061607"/>
    </source>
</evidence>
<sequence length="339" mass="37394">MDNRDTETQDEIAVASAFITPLKNEIAKVISGQEKLIDRLIIGLISSGHLLVEGVPGLAKTLTINTMAQAITADASRLQFTPDLLPADIVGTSIYDPREHSFSIKKGPIFANLVLADEINRAPAKVQSALLECMQEKQVTIGDKSFQLPETFMVMATQNPLDQEGTYPLPEAQMDRFMMKVLVDYPDRQNELNILKNMATPNVRFKAEAVCSTDDILRARTMLDKVFIDESLQEYIVDIIMATRPGMSDQLSSRQQQANLKSLPDLVACGASPRATLSLTLAAKTHAFCQGRNYILPDDILSLAPDVLRHRVIPSYEAEAEGLSSDKLIQLILSELRAP</sequence>
<gene>
    <name evidence="6" type="ORF">LNTAR_03309</name>
</gene>
<keyword evidence="7" id="KW-1185">Reference proteome</keyword>
<dbReference type="GO" id="GO:0005524">
    <property type="term" value="F:ATP binding"/>
    <property type="evidence" value="ECO:0007669"/>
    <property type="project" value="UniProtKB-KW"/>
</dbReference>
<dbReference type="InterPro" id="IPR050764">
    <property type="entry name" value="CbbQ/NirQ/NorQ/GpvN"/>
</dbReference>
<dbReference type="Pfam" id="PF17863">
    <property type="entry name" value="AAA_lid_2"/>
    <property type="match status" value="1"/>
</dbReference>
<protein>
    <submittedName>
        <fullName evidence="6">MoxR-type regulator</fullName>
    </submittedName>
</protein>
<evidence type="ECO:0000259" key="5">
    <source>
        <dbReference type="Pfam" id="PF17863"/>
    </source>
</evidence>
<evidence type="ECO:0000256" key="1">
    <source>
        <dbReference type="ARBA" id="ARBA00022741"/>
    </source>
</evidence>
<comment type="similarity">
    <text evidence="3">Belongs to the MoxR family.</text>
</comment>
<dbReference type="Gene3D" id="3.40.50.300">
    <property type="entry name" value="P-loop containing nucleotide triphosphate hydrolases"/>
    <property type="match status" value="1"/>
</dbReference>
<dbReference type="PIRSF" id="PIRSF002849">
    <property type="entry name" value="AAA_ATPase_chaperone_MoxR_prd"/>
    <property type="match status" value="1"/>
</dbReference>
<proteinExistence type="inferred from homology"/>
<dbReference type="InterPro" id="IPR011703">
    <property type="entry name" value="ATPase_AAA-3"/>
</dbReference>
<name>A6DT49_9BACT</name>
<dbReference type="InterPro" id="IPR027417">
    <property type="entry name" value="P-loop_NTPase"/>
</dbReference>
<comment type="caution">
    <text evidence="6">The sequence shown here is derived from an EMBL/GenBank/DDBJ whole genome shotgun (WGS) entry which is preliminary data.</text>
</comment>
<feature type="domain" description="ChlI/MoxR AAA lid" evidence="5">
    <location>
        <begin position="267"/>
        <end position="329"/>
    </location>
</feature>
<keyword evidence="1" id="KW-0547">Nucleotide-binding</keyword>
<dbReference type="PANTHER" id="PTHR42759">
    <property type="entry name" value="MOXR FAMILY PROTEIN"/>
    <property type="match status" value="1"/>
</dbReference>
<accession>A6DT49</accession>
<dbReference type="PANTHER" id="PTHR42759:SF1">
    <property type="entry name" value="MAGNESIUM-CHELATASE SUBUNIT CHLD"/>
    <property type="match status" value="1"/>
</dbReference>
<dbReference type="Gene3D" id="1.10.8.80">
    <property type="entry name" value="Magnesium chelatase subunit I, C-Terminal domain"/>
    <property type="match status" value="1"/>
</dbReference>
<organism evidence="6 7">
    <name type="scientific">Lentisphaera araneosa HTCC2155</name>
    <dbReference type="NCBI Taxonomy" id="313628"/>
    <lineage>
        <taxon>Bacteria</taxon>
        <taxon>Pseudomonadati</taxon>
        <taxon>Lentisphaerota</taxon>
        <taxon>Lentisphaeria</taxon>
        <taxon>Lentisphaerales</taxon>
        <taxon>Lentisphaeraceae</taxon>
        <taxon>Lentisphaera</taxon>
    </lineage>
</organism>
<evidence type="ECO:0000256" key="2">
    <source>
        <dbReference type="ARBA" id="ARBA00022840"/>
    </source>
</evidence>
<dbReference type="RefSeq" id="WP_007280998.1">
    <property type="nucleotide sequence ID" value="NZ_ABCK01000034.1"/>
</dbReference>
<dbReference type="STRING" id="313628.LNTAR_03309"/>
<keyword evidence="2" id="KW-0067">ATP-binding</keyword>
<evidence type="ECO:0000313" key="6">
    <source>
        <dbReference type="EMBL" id="EDM25224.1"/>
    </source>
</evidence>
<dbReference type="InterPro" id="IPR041628">
    <property type="entry name" value="ChlI/MoxR_AAA_lid"/>
</dbReference>
<dbReference type="AlphaFoldDB" id="A6DT49"/>
<dbReference type="Pfam" id="PF07726">
    <property type="entry name" value="AAA_3"/>
    <property type="match status" value="1"/>
</dbReference>
<dbReference type="EMBL" id="ABCK01000034">
    <property type="protein sequence ID" value="EDM25224.1"/>
    <property type="molecule type" value="Genomic_DNA"/>
</dbReference>
<dbReference type="eggNOG" id="COG0714">
    <property type="taxonomic scope" value="Bacteria"/>
</dbReference>
<dbReference type="SUPFAM" id="SSF52540">
    <property type="entry name" value="P-loop containing nucleoside triphosphate hydrolases"/>
    <property type="match status" value="1"/>
</dbReference>
<dbReference type="GO" id="GO:0016887">
    <property type="term" value="F:ATP hydrolysis activity"/>
    <property type="evidence" value="ECO:0007669"/>
    <property type="project" value="InterPro"/>
</dbReference>
<dbReference type="Proteomes" id="UP000004947">
    <property type="component" value="Unassembled WGS sequence"/>
</dbReference>
<dbReference type="FunFam" id="3.40.50.300:FF:000640">
    <property type="entry name" value="MoxR family ATPase"/>
    <property type="match status" value="1"/>
</dbReference>
<evidence type="ECO:0000313" key="7">
    <source>
        <dbReference type="Proteomes" id="UP000004947"/>
    </source>
</evidence>